<dbReference type="EMBL" id="JAIMFO010000007">
    <property type="protein sequence ID" value="MBY4797950.1"/>
    <property type="molecule type" value="Genomic_DNA"/>
</dbReference>
<comment type="caution">
    <text evidence="8">The sequence shown here is derived from an EMBL/GenBank/DDBJ whole genome shotgun (WGS) entry which is preliminary data.</text>
</comment>
<comment type="catalytic activity">
    <reaction evidence="1 5">
        <text>uridine(55) in tRNA = pseudouridine(55) in tRNA</text>
        <dbReference type="Rhea" id="RHEA:42532"/>
        <dbReference type="Rhea" id="RHEA-COMP:10101"/>
        <dbReference type="Rhea" id="RHEA-COMP:10102"/>
        <dbReference type="ChEBI" id="CHEBI:65314"/>
        <dbReference type="ChEBI" id="CHEBI:65315"/>
        <dbReference type="EC" id="5.4.99.25"/>
    </reaction>
</comment>
<dbReference type="PANTHER" id="PTHR13767:SF2">
    <property type="entry name" value="PSEUDOURIDYLATE SYNTHASE TRUB1"/>
    <property type="match status" value="1"/>
</dbReference>
<dbReference type="RefSeq" id="WP_222199672.1">
    <property type="nucleotide sequence ID" value="NZ_JAIMFO010000007.1"/>
</dbReference>
<dbReference type="InterPro" id="IPR032819">
    <property type="entry name" value="TruB_C"/>
</dbReference>
<keyword evidence="4 5" id="KW-0413">Isomerase</keyword>
<evidence type="ECO:0000256" key="4">
    <source>
        <dbReference type="ARBA" id="ARBA00023235"/>
    </source>
</evidence>
<feature type="domain" description="tRNA pseudouridylate synthase B C-terminal" evidence="7">
    <location>
        <begin position="188"/>
        <end position="230"/>
    </location>
</feature>
<evidence type="ECO:0000313" key="8">
    <source>
        <dbReference type="EMBL" id="MBY4797950.1"/>
    </source>
</evidence>
<proteinExistence type="inferred from homology"/>
<evidence type="ECO:0000256" key="1">
    <source>
        <dbReference type="ARBA" id="ARBA00000385"/>
    </source>
</evidence>
<comment type="function">
    <text evidence="5">Responsible for synthesis of pseudouridine from uracil-55 in the psi GC loop of transfer RNAs.</text>
</comment>
<protein>
    <recommendedName>
        <fullName evidence="5">tRNA pseudouridine synthase B</fullName>
        <ecNumber evidence="5">5.4.99.25</ecNumber>
    </recommendedName>
    <alternativeName>
        <fullName evidence="5">tRNA pseudouridine(55) synthase</fullName>
        <shortName evidence="5">Psi55 synthase</shortName>
    </alternativeName>
    <alternativeName>
        <fullName evidence="5">tRNA pseudouridylate synthase</fullName>
    </alternativeName>
    <alternativeName>
        <fullName evidence="5">tRNA-uridine isomerase</fullName>
    </alternativeName>
</protein>
<dbReference type="EC" id="5.4.99.25" evidence="5"/>
<dbReference type="Proteomes" id="UP000700908">
    <property type="component" value="Unassembled WGS sequence"/>
</dbReference>
<feature type="domain" description="Pseudouridine synthase II N-terminal" evidence="6">
    <location>
        <begin position="32"/>
        <end position="187"/>
    </location>
</feature>
<dbReference type="PANTHER" id="PTHR13767">
    <property type="entry name" value="TRNA-PSEUDOURIDINE SYNTHASE"/>
    <property type="match status" value="1"/>
</dbReference>
<reference evidence="8 9" key="1">
    <citation type="submission" date="2021-08" db="EMBL/GenBank/DDBJ databases">
        <title>Collinsella faecalis sp. nov. isolated from swine faeces.</title>
        <authorList>
            <person name="Oh B.S."/>
            <person name="Lee J.H."/>
        </authorList>
    </citation>
    <scope>NUCLEOTIDE SEQUENCE [LARGE SCALE GENOMIC DNA]</scope>
    <source>
        <strain evidence="8 9">AGMB00827</strain>
    </source>
</reference>
<dbReference type="HAMAP" id="MF_01080">
    <property type="entry name" value="TruB_bact"/>
    <property type="match status" value="1"/>
</dbReference>
<dbReference type="Pfam" id="PF16198">
    <property type="entry name" value="TruB_C_2"/>
    <property type="match status" value="1"/>
</dbReference>
<sequence length="305" mass="32504">MARHRIPSALNLLLGVNKPAGMTSHDVVARVRRAVGERRVGHAGTLDPAAEGVMIVGIGQATRLLGRLTLDSKRYIAKICFGTETDTDDGEGAVIRTASVLDAARDPEYAREVLAGFCGSQDQVPPAFSAISVDGVRSHRLARAGKTLELEPRRIVVYQADLLSISSEDDTELIWTVGFHVSKGTYIRSLARDIGRSLGSAAHLSALMRTASGSISRTDCIALDEVHPSSARHAALDPIEALGLPTLTLTEDELVDVHHGRPLARRATGFVALQFAGKLQALGRGEPAGLAMDLVFPEPIEGVRS</sequence>
<keyword evidence="3 5" id="KW-0819">tRNA processing</keyword>
<evidence type="ECO:0000259" key="6">
    <source>
        <dbReference type="Pfam" id="PF01509"/>
    </source>
</evidence>
<evidence type="ECO:0000256" key="2">
    <source>
        <dbReference type="ARBA" id="ARBA00005642"/>
    </source>
</evidence>
<dbReference type="CDD" id="cd02573">
    <property type="entry name" value="PseudoU_synth_EcTruB"/>
    <property type="match status" value="1"/>
</dbReference>
<evidence type="ECO:0000313" key="9">
    <source>
        <dbReference type="Proteomes" id="UP000700908"/>
    </source>
</evidence>
<evidence type="ECO:0000256" key="3">
    <source>
        <dbReference type="ARBA" id="ARBA00022694"/>
    </source>
</evidence>
<dbReference type="GO" id="GO:0160148">
    <property type="term" value="F:tRNA pseudouridine(55) synthase activity"/>
    <property type="evidence" value="ECO:0007669"/>
    <property type="project" value="UniProtKB-EC"/>
</dbReference>
<dbReference type="NCBIfam" id="TIGR00431">
    <property type="entry name" value="TruB"/>
    <property type="match status" value="1"/>
</dbReference>
<gene>
    <name evidence="5 8" type="primary">truB</name>
    <name evidence="8" type="ORF">K6V98_06270</name>
</gene>
<comment type="similarity">
    <text evidence="2 5">Belongs to the pseudouridine synthase TruB family. Type 1 subfamily.</text>
</comment>
<organism evidence="8 9">
    <name type="scientific">Collinsella ureilytica</name>
    <dbReference type="NCBI Taxonomy" id="2869515"/>
    <lineage>
        <taxon>Bacteria</taxon>
        <taxon>Bacillati</taxon>
        <taxon>Actinomycetota</taxon>
        <taxon>Coriobacteriia</taxon>
        <taxon>Coriobacteriales</taxon>
        <taxon>Coriobacteriaceae</taxon>
        <taxon>Collinsella</taxon>
    </lineage>
</organism>
<evidence type="ECO:0000256" key="5">
    <source>
        <dbReference type="HAMAP-Rule" id="MF_01080"/>
    </source>
</evidence>
<feature type="active site" description="Nucleophile" evidence="5">
    <location>
        <position position="47"/>
    </location>
</feature>
<accession>A0ABS7MLI5</accession>
<evidence type="ECO:0000259" key="7">
    <source>
        <dbReference type="Pfam" id="PF16198"/>
    </source>
</evidence>
<name>A0ABS7MLI5_9ACTN</name>
<dbReference type="SUPFAM" id="SSF55120">
    <property type="entry name" value="Pseudouridine synthase"/>
    <property type="match status" value="1"/>
</dbReference>
<dbReference type="InterPro" id="IPR014780">
    <property type="entry name" value="tRNA_psdUridine_synth_TruB"/>
</dbReference>
<dbReference type="InterPro" id="IPR002501">
    <property type="entry name" value="PsdUridine_synth_N"/>
</dbReference>
<dbReference type="Gene3D" id="3.30.2350.10">
    <property type="entry name" value="Pseudouridine synthase"/>
    <property type="match status" value="1"/>
</dbReference>
<dbReference type="Pfam" id="PF01509">
    <property type="entry name" value="TruB_N"/>
    <property type="match status" value="1"/>
</dbReference>
<dbReference type="InterPro" id="IPR020103">
    <property type="entry name" value="PsdUridine_synth_cat_dom_sf"/>
</dbReference>
<keyword evidence="9" id="KW-1185">Reference proteome</keyword>